<name>A0A2I2G443_9EURO</name>
<dbReference type="SUPFAM" id="SSF51182">
    <property type="entry name" value="RmlC-like cupins"/>
    <property type="match status" value="1"/>
</dbReference>
<dbReference type="AlphaFoldDB" id="A0A2I2G443"/>
<organism evidence="2 3">
    <name type="scientific">Aspergillus steynii IBT 23096</name>
    <dbReference type="NCBI Taxonomy" id="1392250"/>
    <lineage>
        <taxon>Eukaryota</taxon>
        <taxon>Fungi</taxon>
        <taxon>Dikarya</taxon>
        <taxon>Ascomycota</taxon>
        <taxon>Pezizomycotina</taxon>
        <taxon>Eurotiomycetes</taxon>
        <taxon>Eurotiomycetidae</taxon>
        <taxon>Eurotiales</taxon>
        <taxon>Aspergillaceae</taxon>
        <taxon>Aspergillus</taxon>
        <taxon>Aspergillus subgen. Circumdati</taxon>
    </lineage>
</organism>
<feature type="domain" description="Cupin type-2" evidence="1">
    <location>
        <begin position="75"/>
        <end position="142"/>
    </location>
</feature>
<dbReference type="InterPro" id="IPR011051">
    <property type="entry name" value="RmlC_Cupin_sf"/>
</dbReference>
<evidence type="ECO:0000313" key="3">
    <source>
        <dbReference type="Proteomes" id="UP000234275"/>
    </source>
</evidence>
<dbReference type="CDD" id="cd02231">
    <property type="entry name" value="cupin_BLL6423-like"/>
    <property type="match status" value="1"/>
</dbReference>
<dbReference type="PANTHER" id="PTHR36156">
    <property type="entry name" value="SLR2101 PROTEIN"/>
    <property type="match status" value="1"/>
</dbReference>
<evidence type="ECO:0000313" key="2">
    <source>
        <dbReference type="EMBL" id="PLB47650.1"/>
    </source>
</evidence>
<dbReference type="InterPro" id="IPR014710">
    <property type="entry name" value="RmlC-like_jellyroll"/>
</dbReference>
<protein>
    <recommendedName>
        <fullName evidence="1">Cupin type-2 domain-containing protein</fullName>
    </recommendedName>
</protein>
<gene>
    <name evidence="2" type="ORF">P170DRAFT_360870</name>
</gene>
<dbReference type="InterPro" id="IPR047142">
    <property type="entry name" value="OryJ/VirC-like"/>
</dbReference>
<reference evidence="2 3" key="1">
    <citation type="submission" date="2016-12" db="EMBL/GenBank/DDBJ databases">
        <title>The genomes of Aspergillus section Nigri reveals drivers in fungal speciation.</title>
        <authorList>
            <consortium name="DOE Joint Genome Institute"/>
            <person name="Vesth T.C."/>
            <person name="Nybo J."/>
            <person name="Theobald S."/>
            <person name="Brandl J."/>
            <person name="Frisvad J.C."/>
            <person name="Nielsen K.F."/>
            <person name="Lyhne E.K."/>
            <person name="Kogle M.E."/>
            <person name="Kuo A."/>
            <person name="Riley R."/>
            <person name="Clum A."/>
            <person name="Nolan M."/>
            <person name="Lipzen A."/>
            <person name="Salamov A."/>
            <person name="Henrissat B."/>
            <person name="Wiebenga A."/>
            <person name="De Vries R.P."/>
            <person name="Grigoriev I.V."/>
            <person name="Mortensen U.H."/>
            <person name="Andersen M.R."/>
            <person name="Baker S.E."/>
        </authorList>
    </citation>
    <scope>NUCLEOTIDE SEQUENCE [LARGE SCALE GENOMIC DNA]</scope>
    <source>
        <strain evidence="2 3">IBT 23096</strain>
    </source>
</reference>
<dbReference type="Gene3D" id="2.60.120.10">
    <property type="entry name" value="Jelly Rolls"/>
    <property type="match status" value="1"/>
</dbReference>
<dbReference type="InterPro" id="IPR013096">
    <property type="entry name" value="Cupin_2"/>
</dbReference>
<accession>A0A2I2G443</accession>
<dbReference type="VEuPathDB" id="FungiDB:P170DRAFT_360870"/>
<sequence>MGLSGDEPLRRIVTTHQDSRSAILFDNHLEPTEGFAAKAATIWMTRQYPAELTSLDASTDPRSRQMYSRGSLIRVVDFPPHSVGHNHRTQSLDYAIIMDGEMEMQLDDGSRTKVQAGDVVVQQATMHQWHNVTDRVARVIFVLLPSEPFVVGEALRDKGIPGAFQVLH</sequence>
<dbReference type="RefSeq" id="XP_024702952.1">
    <property type="nucleotide sequence ID" value="XM_024844440.1"/>
</dbReference>
<comment type="caution">
    <text evidence="2">The sequence shown here is derived from an EMBL/GenBank/DDBJ whole genome shotgun (WGS) entry which is preliminary data.</text>
</comment>
<evidence type="ECO:0000259" key="1">
    <source>
        <dbReference type="Pfam" id="PF07883"/>
    </source>
</evidence>
<dbReference type="Proteomes" id="UP000234275">
    <property type="component" value="Unassembled WGS sequence"/>
</dbReference>
<proteinExistence type="predicted"/>
<dbReference type="OrthoDB" id="5840532at2759"/>
<dbReference type="GeneID" id="36552140"/>
<dbReference type="PANTHER" id="PTHR36156:SF2">
    <property type="entry name" value="CUPIN TYPE-2 DOMAIN-CONTAINING PROTEIN"/>
    <property type="match status" value="1"/>
</dbReference>
<dbReference type="STRING" id="1392250.A0A2I2G443"/>
<keyword evidence="3" id="KW-1185">Reference proteome</keyword>
<dbReference type="Pfam" id="PF07883">
    <property type="entry name" value="Cupin_2"/>
    <property type="match status" value="1"/>
</dbReference>
<dbReference type="EMBL" id="MSFO01000005">
    <property type="protein sequence ID" value="PLB47650.1"/>
    <property type="molecule type" value="Genomic_DNA"/>
</dbReference>